<evidence type="ECO:0000313" key="2">
    <source>
        <dbReference type="Proteomes" id="UP000227088"/>
    </source>
</evidence>
<proteinExistence type="predicted"/>
<dbReference type="Gene3D" id="3.30.450.40">
    <property type="match status" value="1"/>
</dbReference>
<organism evidence="1 2">
    <name type="scientific">Oleispira antarctica</name>
    <dbReference type="NCBI Taxonomy" id="188908"/>
    <lineage>
        <taxon>Bacteria</taxon>
        <taxon>Pseudomonadati</taxon>
        <taxon>Pseudomonadota</taxon>
        <taxon>Gammaproteobacteria</taxon>
        <taxon>Oceanospirillales</taxon>
        <taxon>Oceanospirillaceae</taxon>
        <taxon>Oleispira</taxon>
    </lineage>
</organism>
<sequence>MSDSLQLTDADVVQYLQDNPDFFIAKDELLASLRIPHDSGQATSLIERQLAVYRERNVELRQRLTDLLENARRNDKLFGKTKRLVLALINAQNWIDIEAALDDSLRQDFNVDHWTLLYFSEQKLEHPMHSISNKDKQREIHRLFKGHRAFCGQLTDETMDLLLDEKQSSAESIAAAQIRNGQQTGVLSVASDDPKFYRSSMDTLFLDYIADVLGLILPTIPQS</sequence>
<dbReference type="PANTHER" id="PTHR38765:SF1">
    <property type="entry name" value="DUF484 DOMAIN-CONTAINING PROTEIN"/>
    <property type="match status" value="1"/>
</dbReference>
<name>A0A1Y5HYL8_OLEAN</name>
<dbReference type="Pfam" id="PF04340">
    <property type="entry name" value="DUF484"/>
    <property type="match status" value="1"/>
</dbReference>
<dbReference type="InterPro" id="IPR029016">
    <property type="entry name" value="GAF-like_dom_sf"/>
</dbReference>
<evidence type="ECO:0008006" key="3">
    <source>
        <dbReference type="Google" id="ProtNLM"/>
    </source>
</evidence>
<accession>A0A1Y5HYL8</accession>
<gene>
    <name evidence="1" type="ORF">A9R00_03145</name>
</gene>
<dbReference type="AlphaFoldDB" id="A0A1Y5HYL8"/>
<protein>
    <recommendedName>
        <fullName evidence="3">DUF484 domain-containing protein</fullName>
    </recommendedName>
</protein>
<dbReference type="EMBL" id="MABE01000179">
    <property type="protein sequence ID" value="OUS41004.1"/>
    <property type="molecule type" value="Genomic_DNA"/>
</dbReference>
<dbReference type="PANTHER" id="PTHR38765">
    <property type="entry name" value="DUF484 DOMAIN-CONTAINING PROTEIN"/>
    <property type="match status" value="1"/>
</dbReference>
<evidence type="ECO:0000313" key="1">
    <source>
        <dbReference type="EMBL" id="OUS41004.1"/>
    </source>
</evidence>
<dbReference type="InterPro" id="IPR007435">
    <property type="entry name" value="DUF484"/>
</dbReference>
<comment type="caution">
    <text evidence="1">The sequence shown here is derived from an EMBL/GenBank/DDBJ whole genome shotgun (WGS) entry which is preliminary data.</text>
</comment>
<dbReference type="Proteomes" id="UP000227088">
    <property type="component" value="Unassembled WGS sequence"/>
</dbReference>
<reference evidence="2" key="1">
    <citation type="journal article" date="2017" name="Proc. Natl. Acad. Sci. U.S.A.">
        <title>Simulation of Deepwater Horizon oil plume reveals substrate specialization within a complex community of hydrocarbon degraders.</title>
        <authorList>
            <person name="Hu P."/>
            <person name="Dubinsky E.A."/>
            <person name="Probst A.J."/>
            <person name="Wang J."/>
            <person name="Sieber C.M.K."/>
            <person name="Tom L.M."/>
            <person name="Gardinali P."/>
            <person name="Banfield J.F."/>
            <person name="Atlas R.M."/>
            <person name="Andersen G.L."/>
        </authorList>
    </citation>
    <scope>NUCLEOTIDE SEQUENCE [LARGE SCALE GENOMIC DNA]</scope>
</reference>